<dbReference type="CDD" id="cd03801">
    <property type="entry name" value="GT4_PimA-like"/>
    <property type="match status" value="1"/>
</dbReference>
<organism evidence="4 5">
    <name type="scientific">Bradyrhizobium macuxiense</name>
    <dbReference type="NCBI Taxonomy" id="1755647"/>
    <lineage>
        <taxon>Bacteria</taxon>
        <taxon>Pseudomonadati</taxon>
        <taxon>Pseudomonadota</taxon>
        <taxon>Alphaproteobacteria</taxon>
        <taxon>Hyphomicrobiales</taxon>
        <taxon>Nitrobacteraceae</taxon>
        <taxon>Bradyrhizobium</taxon>
    </lineage>
</organism>
<name>A0A560LN55_9BRAD</name>
<accession>A0A560LN55</accession>
<evidence type="ECO:0000256" key="1">
    <source>
        <dbReference type="ARBA" id="ARBA00022676"/>
    </source>
</evidence>
<keyword evidence="5" id="KW-1185">Reference proteome</keyword>
<protein>
    <submittedName>
        <fullName evidence="4">Glycosyltransferase involved in cell wall biosynthesis</fullName>
    </submittedName>
</protein>
<dbReference type="InterPro" id="IPR001296">
    <property type="entry name" value="Glyco_trans_1"/>
</dbReference>
<keyword evidence="1" id="KW-0328">Glycosyltransferase</keyword>
<gene>
    <name evidence="4" type="ORF">FBZ93_107199</name>
</gene>
<evidence type="ECO:0000259" key="3">
    <source>
        <dbReference type="Pfam" id="PF00534"/>
    </source>
</evidence>
<dbReference type="EMBL" id="VITY01000007">
    <property type="protein sequence ID" value="TWB96953.1"/>
    <property type="molecule type" value="Genomic_DNA"/>
</dbReference>
<dbReference type="PANTHER" id="PTHR12526:SF510">
    <property type="entry name" value="D-INOSITOL 3-PHOSPHATE GLYCOSYLTRANSFERASE"/>
    <property type="match status" value="1"/>
</dbReference>
<dbReference type="Proteomes" id="UP000321304">
    <property type="component" value="Unassembled WGS sequence"/>
</dbReference>
<reference evidence="4 5" key="1">
    <citation type="submission" date="2019-06" db="EMBL/GenBank/DDBJ databases">
        <title>Genomic Encyclopedia of Type Strains, Phase IV (KMG-V): Genome sequencing to study the core and pangenomes of soil and plant-associated prokaryotes.</title>
        <authorList>
            <person name="Whitman W."/>
        </authorList>
    </citation>
    <scope>NUCLEOTIDE SEQUENCE [LARGE SCALE GENOMIC DNA]</scope>
    <source>
        <strain evidence="4 5">BR 10355</strain>
    </source>
</reference>
<evidence type="ECO:0000256" key="2">
    <source>
        <dbReference type="ARBA" id="ARBA00022679"/>
    </source>
</evidence>
<comment type="caution">
    <text evidence="4">The sequence shown here is derived from an EMBL/GenBank/DDBJ whole genome shotgun (WGS) entry which is preliminary data.</text>
</comment>
<proteinExistence type="predicted"/>
<dbReference type="Gene3D" id="3.40.50.2000">
    <property type="entry name" value="Glycogen Phosphorylase B"/>
    <property type="match status" value="2"/>
</dbReference>
<evidence type="ECO:0000313" key="5">
    <source>
        <dbReference type="Proteomes" id="UP000321304"/>
    </source>
</evidence>
<dbReference type="Pfam" id="PF00534">
    <property type="entry name" value="Glycos_transf_1"/>
    <property type="match status" value="1"/>
</dbReference>
<dbReference type="AlphaFoldDB" id="A0A560LN55"/>
<keyword evidence="2 4" id="KW-0808">Transferase</keyword>
<feature type="domain" description="Glycosyl transferase family 1" evidence="3">
    <location>
        <begin position="311"/>
        <end position="453"/>
    </location>
</feature>
<dbReference type="SUPFAM" id="SSF53756">
    <property type="entry name" value="UDP-Glycosyltransferase/glycogen phosphorylase"/>
    <property type="match status" value="1"/>
</dbReference>
<sequence length="488" mass="54312">MLHLGNIANNAFNNARIQRQHGIDAYVIAYENYHIMACPEWEEAAFEGDLGDPFFPDWTKVDLGGYQRPRWFASGPLKLCCSMIAAEVGGRSDLADEIRRSLDRARQSVSGQTASARATRLGQKIARRIRRSPAMARDLFLRRVLAKDDPEQMRLAAVWRQGSAPASPPSAADFASYRARLAPLVGLLDQFDVVQAYATDGAWPLLARRPYFGYEHGTLRALPFQDDSLGRLTATVFLGADHVFVTNIDCVPAARRLGVPPDRITPLPHAFDDAKLVEFGKKNSAIRPPSDSVVVFHPTRHDWQDADPSLVKGNDRLIRAFASVAQQAPALRLAMIAWGRDLDASRELIRSRGLDKRVEWLAPMRKPELWRTYLRSHAVLDQFVLPSFGGITFEALALGRRVITNVDSGMAKDFFSEAPPILSASTESEIAEALRRIVADQDDRHGIGAAGANWIRQYHSAARIVELQLAAYQRQIEAVRDHQPGHEG</sequence>
<dbReference type="PANTHER" id="PTHR12526">
    <property type="entry name" value="GLYCOSYLTRANSFERASE"/>
    <property type="match status" value="1"/>
</dbReference>
<evidence type="ECO:0000313" key="4">
    <source>
        <dbReference type="EMBL" id="TWB96953.1"/>
    </source>
</evidence>
<dbReference type="GO" id="GO:0016757">
    <property type="term" value="F:glycosyltransferase activity"/>
    <property type="evidence" value="ECO:0007669"/>
    <property type="project" value="UniProtKB-KW"/>
</dbReference>